<proteinExistence type="predicted"/>
<sequence>MAQGRKGYRLVAGSGKAARMLAESADRNGVLAVLDALASGVLAIPDANADGTRLTLYRNGMVAGQSDYPGVLAVQLRAMPERPAPPTPADDDPLGLFGSDGPEDGPAPAAHTFNDATIAPSSAAAWQPLVDMGFKGRATTLAALKALRLMRERGRDWSRGVSQASFNDHAADIALARTLDPAAFNAQTGTAMRVSKDLPLAPGALAALLCEADAHDYDWDDFAKKLAAPPKRGPLARAVRALRRYRQPGALKRNLRRQELILDGLFAAYLGAPEEVPLDFDDGAQVKGLPWER</sequence>
<dbReference type="AlphaFoldDB" id="A0A6I6QZ57"/>
<evidence type="ECO:0000313" key="3">
    <source>
        <dbReference type="Proteomes" id="UP000464884"/>
    </source>
</evidence>
<evidence type="ECO:0000256" key="1">
    <source>
        <dbReference type="SAM" id="MobiDB-lite"/>
    </source>
</evidence>
<dbReference type="RefSeq" id="WP_159140624.1">
    <property type="nucleotide sequence ID" value="NZ_CP047129.1"/>
</dbReference>
<feature type="region of interest" description="Disordered" evidence="1">
    <location>
        <begin position="81"/>
        <end position="113"/>
    </location>
</feature>
<dbReference type="EMBL" id="CP047129">
    <property type="protein sequence ID" value="QHB62725.1"/>
    <property type="molecule type" value="Genomic_DNA"/>
</dbReference>
<evidence type="ECO:0000313" key="2">
    <source>
        <dbReference type="EMBL" id="QHB62725.1"/>
    </source>
</evidence>
<gene>
    <name evidence="2" type="ORF">F3K97_05210</name>
</gene>
<reference evidence="2 3" key="1">
    <citation type="submission" date="2019-12" db="EMBL/GenBank/DDBJ databases">
        <title>Draft Genome Sequence of Bifidobacterium adolescentis ZJ2.</title>
        <authorList>
            <person name="Jin Z."/>
        </authorList>
    </citation>
    <scope>NUCLEOTIDE SEQUENCE [LARGE SCALE GENOMIC DNA]</scope>
    <source>
        <strain evidence="2 3">ZJ2</strain>
    </source>
</reference>
<organism evidence="2 3">
    <name type="scientific">Bifidobacterium adolescentis</name>
    <dbReference type="NCBI Taxonomy" id="1680"/>
    <lineage>
        <taxon>Bacteria</taxon>
        <taxon>Bacillati</taxon>
        <taxon>Actinomycetota</taxon>
        <taxon>Actinomycetes</taxon>
        <taxon>Bifidobacteriales</taxon>
        <taxon>Bifidobacteriaceae</taxon>
        <taxon>Bifidobacterium</taxon>
    </lineage>
</organism>
<name>A0A6I6QZ57_BIFAD</name>
<accession>A0A6I6QZ57</accession>
<protein>
    <submittedName>
        <fullName evidence="2">Uncharacterized protein</fullName>
    </submittedName>
</protein>
<dbReference type="Proteomes" id="UP000464884">
    <property type="component" value="Chromosome"/>
</dbReference>